<feature type="domain" description="3-keto-alpha-glucoside-1,2-lyase/3-keto-2-hydroxy-glucal hydratase" evidence="1">
    <location>
        <begin position="23"/>
        <end position="214"/>
    </location>
</feature>
<proteinExistence type="predicted"/>
<sequence length="216" mass="23710">MTACVASLVLGGCSSTIHSSKTSNGDATIDWYAYTKDHKYDNAAELYQLTDSMIRLHGDKVGYLMSKKSYADFELTLEYRWNMDAAVQRGTGKKNSGVMYNVPDTAKDVLWPAGIQFQVKEGATGDFILLENVTLAVRGETKAPGKSVAVARTSEQEKPLGQWNTILIRNKQGSCSQYLNGVLVNEGTNASSKTGRILLQYEGSPIDFRQVVLKPL</sequence>
<keyword evidence="3" id="KW-1185">Reference proteome</keyword>
<dbReference type="Proteomes" id="UP000263900">
    <property type="component" value="Chromosome"/>
</dbReference>
<organism evidence="2 3">
    <name type="scientific">Paraflavitalea soli</name>
    <dbReference type="NCBI Taxonomy" id="2315862"/>
    <lineage>
        <taxon>Bacteria</taxon>
        <taxon>Pseudomonadati</taxon>
        <taxon>Bacteroidota</taxon>
        <taxon>Chitinophagia</taxon>
        <taxon>Chitinophagales</taxon>
        <taxon>Chitinophagaceae</taxon>
        <taxon>Paraflavitalea</taxon>
    </lineage>
</organism>
<dbReference type="Pfam" id="PF06439">
    <property type="entry name" value="3keto-disac_hyd"/>
    <property type="match status" value="1"/>
</dbReference>
<dbReference type="AlphaFoldDB" id="A0A3B7MZT2"/>
<protein>
    <submittedName>
        <fullName evidence="2">DUF1080 domain-containing protein</fullName>
    </submittedName>
</protein>
<dbReference type="Gene3D" id="2.60.120.560">
    <property type="entry name" value="Exo-inulinase, domain 1"/>
    <property type="match status" value="1"/>
</dbReference>
<name>A0A3B7MZT2_9BACT</name>
<evidence type="ECO:0000259" key="1">
    <source>
        <dbReference type="Pfam" id="PF06439"/>
    </source>
</evidence>
<dbReference type="EMBL" id="CP032157">
    <property type="protein sequence ID" value="AXY78596.1"/>
    <property type="molecule type" value="Genomic_DNA"/>
</dbReference>
<gene>
    <name evidence="2" type="ORF">D3H65_10595</name>
</gene>
<dbReference type="OrthoDB" id="259356at2"/>
<accession>A0A3B7MZT2</accession>
<evidence type="ECO:0000313" key="3">
    <source>
        <dbReference type="Proteomes" id="UP000263900"/>
    </source>
</evidence>
<evidence type="ECO:0000313" key="2">
    <source>
        <dbReference type="EMBL" id="AXY78596.1"/>
    </source>
</evidence>
<dbReference type="GO" id="GO:0016787">
    <property type="term" value="F:hydrolase activity"/>
    <property type="evidence" value="ECO:0007669"/>
    <property type="project" value="InterPro"/>
</dbReference>
<dbReference type="KEGG" id="pseg:D3H65_10595"/>
<reference evidence="2 3" key="1">
    <citation type="submission" date="2018-09" db="EMBL/GenBank/DDBJ databases">
        <title>Genome sequencing of strain 6GH32-13.</title>
        <authorList>
            <person name="Weon H.-Y."/>
            <person name="Heo J."/>
            <person name="Kwon S.-W."/>
        </authorList>
    </citation>
    <scope>NUCLEOTIDE SEQUENCE [LARGE SCALE GENOMIC DNA]</scope>
    <source>
        <strain evidence="2 3">5GH32-13</strain>
    </source>
</reference>
<dbReference type="InterPro" id="IPR010496">
    <property type="entry name" value="AL/BT2_dom"/>
</dbReference>